<comment type="caution">
    <text evidence="3">The sequence shown here is derived from an EMBL/GenBank/DDBJ whole genome shotgun (WGS) entry which is preliminary data.</text>
</comment>
<dbReference type="Pfam" id="PF03551">
    <property type="entry name" value="PadR"/>
    <property type="match status" value="1"/>
</dbReference>
<accession>A0ABU4GZN0</accession>
<evidence type="ECO:0000259" key="1">
    <source>
        <dbReference type="Pfam" id="PF03551"/>
    </source>
</evidence>
<dbReference type="PANTHER" id="PTHR43252">
    <property type="entry name" value="TRANSCRIPTIONAL REGULATOR YQJI"/>
    <property type="match status" value="1"/>
</dbReference>
<feature type="domain" description="Transcription regulator PadR N-terminal" evidence="1">
    <location>
        <begin position="5"/>
        <end position="76"/>
    </location>
</feature>
<dbReference type="RefSeq" id="WP_318353060.1">
    <property type="nucleotide sequence ID" value="NZ_JAWQEV010000002.1"/>
</dbReference>
<dbReference type="InterPro" id="IPR018309">
    <property type="entry name" value="Tscrpt_reg_PadR_C"/>
</dbReference>
<protein>
    <submittedName>
        <fullName evidence="3">Helix-turn-helix transcriptional regulator</fullName>
    </submittedName>
</protein>
<organism evidence="3 4">
    <name type="scientific">Microbacterium arthrosphaerae</name>
    <dbReference type="NCBI Taxonomy" id="792652"/>
    <lineage>
        <taxon>Bacteria</taxon>
        <taxon>Bacillati</taxon>
        <taxon>Actinomycetota</taxon>
        <taxon>Actinomycetes</taxon>
        <taxon>Micrococcales</taxon>
        <taxon>Microbacteriaceae</taxon>
        <taxon>Microbacterium</taxon>
    </lineage>
</organism>
<gene>
    <name evidence="3" type="ORF">R8Z58_07010</name>
</gene>
<keyword evidence="4" id="KW-1185">Reference proteome</keyword>
<name>A0ABU4GZN0_9MICO</name>
<reference evidence="3 4" key="1">
    <citation type="submission" date="2023-11" db="EMBL/GenBank/DDBJ databases">
        <title>Draft genome sequence of Microbacterium arthrosphaerae JCM 30492.</title>
        <authorList>
            <person name="Zhang G."/>
            <person name="Ding Y."/>
        </authorList>
    </citation>
    <scope>NUCLEOTIDE SEQUENCE [LARGE SCALE GENOMIC DNA]</scope>
    <source>
        <strain evidence="3 4">JCM 30492</strain>
    </source>
</reference>
<feature type="domain" description="Transcription regulator PadR C-terminal" evidence="2">
    <location>
        <begin position="95"/>
        <end position="176"/>
    </location>
</feature>
<dbReference type="EMBL" id="JAWQEV010000002">
    <property type="protein sequence ID" value="MDW4572530.1"/>
    <property type="molecule type" value="Genomic_DNA"/>
</dbReference>
<dbReference type="PANTHER" id="PTHR43252:SF2">
    <property type="entry name" value="TRANSCRIPTION REGULATOR, PADR-LIKE FAMILY"/>
    <property type="match status" value="1"/>
</dbReference>
<dbReference type="InterPro" id="IPR005149">
    <property type="entry name" value="Tscrpt_reg_PadR_N"/>
</dbReference>
<dbReference type="Gene3D" id="1.10.10.10">
    <property type="entry name" value="Winged helix-like DNA-binding domain superfamily/Winged helix DNA-binding domain"/>
    <property type="match status" value="1"/>
</dbReference>
<evidence type="ECO:0000259" key="2">
    <source>
        <dbReference type="Pfam" id="PF10400"/>
    </source>
</evidence>
<dbReference type="Proteomes" id="UP001283109">
    <property type="component" value="Unassembled WGS sequence"/>
</dbReference>
<evidence type="ECO:0000313" key="4">
    <source>
        <dbReference type="Proteomes" id="UP001283109"/>
    </source>
</evidence>
<dbReference type="InterPro" id="IPR036390">
    <property type="entry name" value="WH_DNA-bd_sf"/>
</dbReference>
<dbReference type="InterPro" id="IPR036388">
    <property type="entry name" value="WH-like_DNA-bd_sf"/>
</dbReference>
<proteinExistence type="predicted"/>
<dbReference type="SUPFAM" id="SSF46785">
    <property type="entry name" value="Winged helix' DNA-binding domain"/>
    <property type="match status" value="1"/>
</dbReference>
<dbReference type="Pfam" id="PF10400">
    <property type="entry name" value="Vir_act_alpha_C"/>
    <property type="match status" value="1"/>
</dbReference>
<evidence type="ECO:0000313" key="3">
    <source>
        <dbReference type="EMBL" id="MDW4572530.1"/>
    </source>
</evidence>
<sequence length="179" mass="19734">MQYVILGLLLGGPLSLYDLQKRFSAGISLFYSASSGSIQRALQHLVADGAVVAAEADESRRGRKIHRITDAGRARWRHWMLAPLPEGTDAETTVLAKVYLLGRLEAEKDRAAVVRGIRQHTETALQGLEALAADIDARTAGLDPEGRRLFAYQRATLDYGLRTHALLRDWLDEVAEVDA</sequence>